<dbReference type="InterPro" id="IPR045584">
    <property type="entry name" value="Pilin-like"/>
</dbReference>
<evidence type="ECO:0000256" key="1">
    <source>
        <dbReference type="ARBA" id="ARBA00004167"/>
    </source>
</evidence>
<dbReference type="Pfam" id="PF07963">
    <property type="entry name" value="N_methyl"/>
    <property type="match status" value="1"/>
</dbReference>
<comment type="caution">
    <text evidence="7">The sequence shown here is derived from an EMBL/GenBank/DDBJ whole genome shotgun (WGS) entry which is preliminary data.</text>
</comment>
<proteinExistence type="predicted"/>
<dbReference type="GO" id="GO:0015627">
    <property type="term" value="C:type II protein secretion system complex"/>
    <property type="evidence" value="ECO:0007669"/>
    <property type="project" value="InterPro"/>
</dbReference>
<evidence type="ECO:0000256" key="6">
    <source>
        <dbReference type="SAM" id="Phobius"/>
    </source>
</evidence>
<feature type="transmembrane region" description="Helical" evidence="6">
    <location>
        <begin position="21"/>
        <end position="40"/>
    </location>
</feature>
<sequence>MLARIRKSTEEKDAGFTLVELLVVMIIIGILAAIAVPVFLNQRKKAVDTSIKSDITAVAQEMQTAYVDAQTYSGTASFQDSSAVVPDVKTSGGNVIKVKLNAAPATATAFCVIGYNTKGTAISDSVVFQYDSATGGLKAGAAGAREGTCA</sequence>
<keyword evidence="5 6" id="KW-0472">Membrane</keyword>
<dbReference type="PROSITE" id="PS00409">
    <property type="entry name" value="PROKAR_NTER_METHYL"/>
    <property type="match status" value="1"/>
</dbReference>
<dbReference type="AlphaFoldDB" id="A0A315ZTD9"/>
<dbReference type="EMBL" id="QGDQ01000033">
    <property type="protein sequence ID" value="PWJ47994.1"/>
    <property type="molecule type" value="Genomic_DNA"/>
</dbReference>
<dbReference type="InterPro" id="IPR012902">
    <property type="entry name" value="N_methyl_site"/>
</dbReference>
<organism evidence="7 8">
    <name type="scientific">Quadrisphaera granulorum</name>
    <dbReference type="NCBI Taxonomy" id="317664"/>
    <lineage>
        <taxon>Bacteria</taxon>
        <taxon>Bacillati</taxon>
        <taxon>Actinomycetota</taxon>
        <taxon>Actinomycetes</taxon>
        <taxon>Kineosporiales</taxon>
        <taxon>Kineosporiaceae</taxon>
        <taxon>Quadrisphaera</taxon>
    </lineage>
</organism>
<dbReference type="SUPFAM" id="SSF54523">
    <property type="entry name" value="Pili subunits"/>
    <property type="match status" value="1"/>
</dbReference>
<evidence type="ECO:0000313" key="8">
    <source>
        <dbReference type="Proteomes" id="UP000245469"/>
    </source>
</evidence>
<dbReference type="GO" id="GO:0016020">
    <property type="term" value="C:membrane"/>
    <property type="evidence" value="ECO:0007669"/>
    <property type="project" value="UniProtKB-SubCell"/>
</dbReference>
<accession>A0A315ZTD9</accession>
<dbReference type="PRINTS" id="PR00813">
    <property type="entry name" value="BCTERIALGSPG"/>
</dbReference>
<reference evidence="7 8" key="1">
    <citation type="submission" date="2018-03" db="EMBL/GenBank/DDBJ databases">
        <title>Genomic Encyclopedia of Archaeal and Bacterial Type Strains, Phase II (KMG-II): from individual species to whole genera.</title>
        <authorList>
            <person name="Goeker M."/>
        </authorList>
    </citation>
    <scope>NUCLEOTIDE SEQUENCE [LARGE SCALE GENOMIC DNA]</scope>
    <source>
        <strain evidence="7 8">DSM 44889</strain>
    </source>
</reference>
<dbReference type="NCBIfam" id="TIGR02532">
    <property type="entry name" value="IV_pilin_GFxxxE"/>
    <property type="match status" value="1"/>
</dbReference>
<gene>
    <name evidence="7" type="ORF">BXY45_13318</name>
</gene>
<dbReference type="RefSeq" id="WP_109776218.1">
    <property type="nucleotide sequence ID" value="NZ_QGDQ01000033.1"/>
</dbReference>
<keyword evidence="8" id="KW-1185">Reference proteome</keyword>
<name>A0A315ZTD9_9ACTN</name>
<dbReference type="InterPro" id="IPR000983">
    <property type="entry name" value="Bac_GSPG_pilin"/>
</dbReference>
<dbReference type="Gene3D" id="3.30.700.10">
    <property type="entry name" value="Glycoprotein, Type 4 Pilin"/>
    <property type="match status" value="1"/>
</dbReference>
<dbReference type="OrthoDB" id="4828881at2"/>
<evidence type="ECO:0000256" key="5">
    <source>
        <dbReference type="ARBA" id="ARBA00023136"/>
    </source>
</evidence>
<keyword evidence="3 6" id="KW-0812">Transmembrane</keyword>
<dbReference type="GO" id="GO:0015628">
    <property type="term" value="P:protein secretion by the type II secretion system"/>
    <property type="evidence" value="ECO:0007669"/>
    <property type="project" value="InterPro"/>
</dbReference>
<dbReference type="Proteomes" id="UP000245469">
    <property type="component" value="Unassembled WGS sequence"/>
</dbReference>
<protein>
    <submittedName>
        <fullName evidence="7">Prepilin-type N-terminal cleavage/methylation domain-containing protein</fullName>
    </submittedName>
</protein>
<keyword evidence="2" id="KW-0488">Methylation</keyword>
<evidence type="ECO:0000313" key="7">
    <source>
        <dbReference type="EMBL" id="PWJ47994.1"/>
    </source>
</evidence>
<evidence type="ECO:0000256" key="2">
    <source>
        <dbReference type="ARBA" id="ARBA00022481"/>
    </source>
</evidence>
<dbReference type="PANTHER" id="PTHR30093">
    <property type="entry name" value="GENERAL SECRETION PATHWAY PROTEIN G"/>
    <property type="match status" value="1"/>
</dbReference>
<comment type="subcellular location">
    <subcellularLocation>
        <location evidence="1">Membrane</location>
        <topology evidence="1">Single-pass membrane protein</topology>
    </subcellularLocation>
</comment>
<evidence type="ECO:0000256" key="3">
    <source>
        <dbReference type="ARBA" id="ARBA00022692"/>
    </source>
</evidence>
<evidence type="ECO:0000256" key="4">
    <source>
        <dbReference type="ARBA" id="ARBA00022989"/>
    </source>
</evidence>
<keyword evidence="4 6" id="KW-1133">Transmembrane helix</keyword>
<dbReference type="PANTHER" id="PTHR30093:SF44">
    <property type="entry name" value="TYPE II SECRETION SYSTEM CORE PROTEIN G"/>
    <property type="match status" value="1"/>
</dbReference>